<evidence type="ECO:0000313" key="1">
    <source>
        <dbReference type="EMBL" id="ATE87126.1"/>
    </source>
</evidence>
<name>A0A291B0V5_9VIRU</name>
<sequence>MLLYSKLQDLLTNQTAANGKSPFNCKIFGLYGLNDKLRNVYFETENGVPCLLYIPSKYTVKMDTGKFAPLERWNKDTSSFGSVLTDDSDLSTVNKISLNSSPVGYINLVKKISQSIQSFSYKIAILSEEYLVVLYPDGGIDTFHIDGGVSETKLLIVIDIETLLYLNNFLLIEKLYHKILKLIEDDNKQYWENLLKILKVCHDKKIVSKGKLVADKTKIIDQCLKISNSYEAIKLALECYE</sequence>
<dbReference type="EMBL" id="MF599468">
    <property type="protein sequence ID" value="ATE87126.1"/>
    <property type="molecule type" value="Genomic_DNA"/>
</dbReference>
<organism evidence="1">
    <name type="scientific">Shrimp hemocyte iridescent virus</name>
    <dbReference type="NCBI Taxonomy" id="2039780"/>
    <lineage>
        <taxon>Viruses</taxon>
        <taxon>Varidnaviria</taxon>
        <taxon>Bamfordvirae</taxon>
        <taxon>Nucleocytoviricota</taxon>
        <taxon>Megaviricetes</taxon>
        <taxon>Pimascovirales</taxon>
        <taxon>Pimascovirales incertae sedis</taxon>
        <taxon>Iridoviridae</taxon>
        <taxon>Betairidovirinae</taxon>
        <taxon>Decapodiridovirus</taxon>
        <taxon>Decapodiridovirus litopenaeus1</taxon>
        <taxon>Decapod iridescent virus 1</taxon>
    </lineage>
</organism>
<dbReference type="GeneID" id="65099889"/>
<gene>
    <name evidence="1" type="primary">117R</name>
</gene>
<protein>
    <submittedName>
        <fullName evidence="1">Uncharacterized protein</fullName>
    </submittedName>
</protein>
<dbReference type="Proteomes" id="UP000297192">
    <property type="component" value="Segment"/>
</dbReference>
<dbReference type="RefSeq" id="YP_010084869.1">
    <property type="nucleotide sequence ID" value="NC_055165.1"/>
</dbReference>
<evidence type="ECO:0000313" key="2">
    <source>
        <dbReference type="Proteomes" id="UP000297192"/>
    </source>
</evidence>
<accession>A0A291B0V5</accession>
<reference evidence="1" key="2">
    <citation type="journal article" date="2017" name="Sci. Rep.">
        <title>Characterization of a new member of Iridoviridae, Shrimp hemocyte iridescent virus (SHIV), found in white leg shrimp (Litopenaeus vannamei).</title>
        <authorList>
            <person name="Qiu L."/>
            <person name="Chen M.M."/>
            <person name="Wan X.Y."/>
            <person name="Li C."/>
            <person name="Zhang Q.L."/>
            <person name="Wang R.Y."/>
            <person name="Cheng D.Y."/>
            <person name="Dong X."/>
            <person name="Yang B."/>
            <person name="Wang X.H."/>
            <person name="Xiang J.H."/>
            <person name="Huang J."/>
        </authorList>
    </citation>
    <scope>NUCLEOTIDE SEQUENCE [LARGE SCALE GENOMIC DNA]</scope>
    <source>
        <strain evidence="1">20141215</strain>
    </source>
</reference>
<dbReference type="KEGG" id="vg:65099889"/>
<reference evidence="1" key="1">
    <citation type="journal article" date="2017" name="Arch. Virol.">
        <title>Complete genome sequence of shrimp hemocyte iridescent virus (SHIV) isolated from white leg shrimp, Litopenaeus vannamei.</title>
        <authorList>
            <person name="Qiu L."/>
            <person name="Chen M.M."/>
            <person name="Wang R.Y."/>
            <person name="Wan X.Y."/>
            <person name="Li C."/>
            <person name="Zhang Q.L."/>
            <person name="Dong X."/>
            <person name="Yang B."/>
            <person name="Xiang J.H."/>
            <person name="Huang J."/>
        </authorList>
    </citation>
    <scope>NUCLEOTIDE SEQUENCE [LARGE SCALE GENOMIC DNA]</scope>
    <source>
        <strain evidence="1">20141215</strain>
    </source>
</reference>
<proteinExistence type="predicted"/>
<keyword evidence="2" id="KW-1185">Reference proteome</keyword>